<name>A0A1I1C4M4_9BACT</name>
<keyword evidence="9" id="KW-1185">Reference proteome</keyword>
<keyword evidence="2 5" id="KW-0645">Protease</keyword>
<evidence type="ECO:0000313" key="8">
    <source>
        <dbReference type="EMBL" id="SFB57564.1"/>
    </source>
</evidence>
<dbReference type="Gene3D" id="3.90.226.10">
    <property type="entry name" value="2-enoyl-CoA Hydratase, Chain A, domain 1"/>
    <property type="match status" value="1"/>
</dbReference>
<sequence>MIDLSNDYPERGQNWVIYSNNKDNNQLKEKAVSETKNTKSQIRLPIILALAISAGIWIGATFAEPKGNQNDLRAALYKLQEIMTYVNRDYVDSVNTNELVEYGVTKMLEHLDPHSSYIPAKDASIVQSQLDGEFDGIGVEFGIIRDTIYVVAPLTGGPSEALGIQSGDQIIRVDGETMAGVGVTNRDVFEKLRGPKGSVVVVDMKRKNQKELIEYRITRDKIPQYSINASYMVNNEIGYIKVTRFAATTYDEFKESIADLKSKGMKKLVIDLQGNPGGYMGAAINMADELLGDKALIVSQEGKVEQYNQKAYAFKPGMFEEGPVIVLVNEGSASASEILAGAIQDNDRGLIVGRRSFGKGLVQMPIDLSDGAELRLTIARYYTPSGRSIQKPYGANYEAYERDWLERYEHGEFFSADSVKFNDSLKYETVKGRTVYGGGGIMPDYFVPWDTTMSSAYVSKLFNSDASREFILDYVNENKATFENMTLDQYYTDYMVSDAMLTKLVEYGKKNKVEFDSKDFNKSKEYLKILVKAHLGRQIYDDSAFYKVVNDINEVYLQAIKLFDEAEKLALATDLHNEEE</sequence>
<keyword evidence="6" id="KW-1133">Transmembrane helix</keyword>
<keyword evidence="3 5" id="KW-0378">Hydrolase</keyword>
<dbReference type="SUPFAM" id="SSF50156">
    <property type="entry name" value="PDZ domain-like"/>
    <property type="match status" value="1"/>
</dbReference>
<keyword evidence="4 5" id="KW-0720">Serine protease</keyword>
<dbReference type="STRING" id="237018.SAMN04489723_12246"/>
<dbReference type="Gene3D" id="3.30.750.44">
    <property type="match status" value="1"/>
</dbReference>
<evidence type="ECO:0000256" key="6">
    <source>
        <dbReference type="SAM" id="Phobius"/>
    </source>
</evidence>
<dbReference type="PANTHER" id="PTHR32060">
    <property type="entry name" value="TAIL-SPECIFIC PROTEASE"/>
    <property type="match status" value="1"/>
</dbReference>
<dbReference type="SMART" id="SM00245">
    <property type="entry name" value="TSPc"/>
    <property type="match status" value="1"/>
</dbReference>
<accession>A0A1I1C4M4</accession>
<evidence type="ECO:0000256" key="1">
    <source>
        <dbReference type="ARBA" id="ARBA00009179"/>
    </source>
</evidence>
<feature type="transmembrane region" description="Helical" evidence="6">
    <location>
        <begin position="44"/>
        <end position="63"/>
    </location>
</feature>
<dbReference type="PROSITE" id="PS50106">
    <property type="entry name" value="PDZ"/>
    <property type="match status" value="1"/>
</dbReference>
<dbReference type="Gene3D" id="2.30.42.10">
    <property type="match status" value="1"/>
</dbReference>
<dbReference type="GO" id="GO:0030288">
    <property type="term" value="C:outer membrane-bounded periplasmic space"/>
    <property type="evidence" value="ECO:0007669"/>
    <property type="project" value="TreeGrafter"/>
</dbReference>
<dbReference type="InterPro" id="IPR029045">
    <property type="entry name" value="ClpP/crotonase-like_dom_sf"/>
</dbReference>
<evidence type="ECO:0000256" key="2">
    <source>
        <dbReference type="ARBA" id="ARBA00022670"/>
    </source>
</evidence>
<dbReference type="InterPro" id="IPR001478">
    <property type="entry name" value="PDZ"/>
</dbReference>
<protein>
    <submittedName>
        <fullName evidence="8">Carboxyl-terminal processing protease</fullName>
    </submittedName>
</protein>
<dbReference type="NCBIfam" id="TIGR00225">
    <property type="entry name" value="prc"/>
    <property type="match status" value="1"/>
</dbReference>
<gene>
    <name evidence="8" type="ORF">SAMN04489723_12246</name>
</gene>
<dbReference type="EMBL" id="FOKK01000022">
    <property type="protein sequence ID" value="SFB57564.1"/>
    <property type="molecule type" value="Genomic_DNA"/>
</dbReference>
<dbReference type="PANTHER" id="PTHR32060:SF30">
    <property type="entry name" value="CARBOXY-TERMINAL PROCESSING PROTEASE CTPA"/>
    <property type="match status" value="1"/>
</dbReference>
<dbReference type="CDD" id="cd06782">
    <property type="entry name" value="cpPDZ_CPP-like"/>
    <property type="match status" value="1"/>
</dbReference>
<dbReference type="SMART" id="SM00228">
    <property type="entry name" value="PDZ"/>
    <property type="match status" value="1"/>
</dbReference>
<comment type="similarity">
    <text evidence="1 5">Belongs to the peptidase S41A family.</text>
</comment>
<dbReference type="Pfam" id="PF00595">
    <property type="entry name" value="PDZ"/>
    <property type="match status" value="1"/>
</dbReference>
<evidence type="ECO:0000256" key="4">
    <source>
        <dbReference type="ARBA" id="ARBA00022825"/>
    </source>
</evidence>
<dbReference type="InterPro" id="IPR005151">
    <property type="entry name" value="Tail-specific_protease"/>
</dbReference>
<dbReference type="Proteomes" id="UP000198790">
    <property type="component" value="Unassembled WGS sequence"/>
</dbReference>
<evidence type="ECO:0000256" key="5">
    <source>
        <dbReference type="RuleBase" id="RU004404"/>
    </source>
</evidence>
<dbReference type="GO" id="GO:0006508">
    <property type="term" value="P:proteolysis"/>
    <property type="evidence" value="ECO:0007669"/>
    <property type="project" value="UniProtKB-KW"/>
</dbReference>
<dbReference type="SUPFAM" id="SSF52096">
    <property type="entry name" value="ClpP/crotonase"/>
    <property type="match status" value="1"/>
</dbReference>
<dbReference type="CDD" id="cd07560">
    <property type="entry name" value="Peptidase_S41_CPP"/>
    <property type="match status" value="1"/>
</dbReference>
<dbReference type="GO" id="GO:0008236">
    <property type="term" value="F:serine-type peptidase activity"/>
    <property type="evidence" value="ECO:0007669"/>
    <property type="project" value="UniProtKB-KW"/>
</dbReference>
<reference evidence="8 9" key="1">
    <citation type="submission" date="2016-10" db="EMBL/GenBank/DDBJ databases">
        <authorList>
            <person name="de Groot N.N."/>
        </authorList>
    </citation>
    <scope>NUCLEOTIDE SEQUENCE [LARGE SCALE GENOMIC DNA]</scope>
    <source>
        <strain evidence="8 9">DSM 23399</strain>
    </source>
</reference>
<dbReference type="GO" id="GO:0007165">
    <property type="term" value="P:signal transduction"/>
    <property type="evidence" value="ECO:0007669"/>
    <property type="project" value="TreeGrafter"/>
</dbReference>
<dbReference type="InterPro" id="IPR036034">
    <property type="entry name" value="PDZ_sf"/>
</dbReference>
<feature type="domain" description="PDZ" evidence="7">
    <location>
        <begin position="123"/>
        <end position="207"/>
    </location>
</feature>
<dbReference type="GO" id="GO:0004175">
    <property type="term" value="F:endopeptidase activity"/>
    <property type="evidence" value="ECO:0007669"/>
    <property type="project" value="TreeGrafter"/>
</dbReference>
<dbReference type="AlphaFoldDB" id="A0A1I1C4M4"/>
<organism evidence="8 9">
    <name type="scientific">Algoriphagus aquimarinus</name>
    <dbReference type="NCBI Taxonomy" id="237018"/>
    <lineage>
        <taxon>Bacteria</taxon>
        <taxon>Pseudomonadati</taxon>
        <taxon>Bacteroidota</taxon>
        <taxon>Cytophagia</taxon>
        <taxon>Cytophagales</taxon>
        <taxon>Cyclobacteriaceae</taxon>
        <taxon>Algoriphagus</taxon>
    </lineage>
</organism>
<proteinExistence type="inferred from homology"/>
<dbReference type="Pfam" id="PF03572">
    <property type="entry name" value="Peptidase_S41"/>
    <property type="match status" value="1"/>
</dbReference>
<evidence type="ECO:0000256" key="3">
    <source>
        <dbReference type="ARBA" id="ARBA00022801"/>
    </source>
</evidence>
<dbReference type="InterPro" id="IPR004447">
    <property type="entry name" value="Peptidase_S41A"/>
</dbReference>
<evidence type="ECO:0000313" key="9">
    <source>
        <dbReference type="Proteomes" id="UP000198790"/>
    </source>
</evidence>
<keyword evidence="6" id="KW-0812">Transmembrane</keyword>
<keyword evidence="6" id="KW-0472">Membrane</keyword>
<evidence type="ECO:0000259" key="7">
    <source>
        <dbReference type="PROSITE" id="PS50106"/>
    </source>
</evidence>